<keyword evidence="3" id="KW-1185">Reference proteome</keyword>
<evidence type="ECO:0000313" key="2">
    <source>
        <dbReference type="EMBL" id="CAF2844434.1"/>
    </source>
</evidence>
<protein>
    <submittedName>
        <fullName evidence="2">(salmon louse) hypothetical protein</fullName>
    </submittedName>
</protein>
<feature type="region of interest" description="Disordered" evidence="1">
    <location>
        <begin position="38"/>
        <end position="73"/>
    </location>
</feature>
<organism evidence="2 3">
    <name type="scientific">Lepeophtheirus salmonis</name>
    <name type="common">Salmon louse</name>
    <name type="synonym">Caligus salmonis</name>
    <dbReference type="NCBI Taxonomy" id="72036"/>
    <lineage>
        <taxon>Eukaryota</taxon>
        <taxon>Metazoa</taxon>
        <taxon>Ecdysozoa</taxon>
        <taxon>Arthropoda</taxon>
        <taxon>Crustacea</taxon>
        <taxon>Multicrustacea</taxon>
        <taxon>Hexanauplia</taxon>
        <taxon>Copepoda</taxon>
        <taxon>Siphonostomatoida</taxon>
        <taxon>Caligidae</taxon>
        <taxon>Lepeophtheirus</taxon>
    </lineage>
</organism>
<dbReference type="Proteomes" id="UP000675881">
    <property type="component" value="Chromosome 14"/>
</dbReference>
<proteinExistence type="predicted"/>
<dbReference type="EMBL" id="HG994593">
    <property type="protein sequence ID" value="CAF2844434.1"/>
    <property type="molecule type" value="Genomic_DNA"/>
</dbReference>
<reference evidence="2" key="1">
    <citation type="submission" date="2021-02" db="EMBL/GenBank/DDBJ databases">
        <authorList>
            <person name="Bekaert M."/>
        </authorList>
    </citation>
    <scope>NUCLEOTIDE SEQUENCE</scope>
    <source>
        <strain evidence="2">IoA-00</strain>
    </source>
</reference>
<gene>
    <name evidence="2" type="ORF">LSAA_4715</name>
</gene>
<dbReference type="AlphaFoldDB" id="A0A7R8CNA6"/>
<name>A0A7R8CNA6_LEPSM</name>
<evidence type="ECO:0000313" key="3">
    <source>
        <dbReference type="Proteomes" id="UP000675881"/>
    </source>
</evidence>
<evidence type="ECO:0000256" key="1">
    <source>
        <dbReference type="SAM" id="MobiDB-lite"/>
    </source>
</evidence>
<sequence>MDRQRENRVKVFALTDMELTPSAIAIAKSTVYRIKKRVDSSSRIDRKDGDDCKSKVDSKISKGRTRPSQRSPCNSCCKIRHPDHDSFQGFKKKHPASVISLGFLTSSGIHMPLIEFSVEYCLTTADYMPKIKSDLIPLIEEN</sequence>
<feature type="compositionally biased region" description="Basic and acidic residues" evidence="1">
    <location>
        <begin position="38"/>
        <end position="60"/>
    </location>
</feature>
<accession>A0A7R8CNA6</accession>